<organism evidence="4 5">
    <name type="scientific">Hoeflea halophila</name>
    <dbReference type="NCBI Taxonomy" id="714899"/>
    <lineage>
        <taxon>Bacteria</taxon>
        <taxon>Pseudomonadati</taxon>
        <taxon>Pseudomonadota</taxon>
        <taxon>Alphaproteobacteria</taxon>
        <taxon>Hyphomicrobiales</taxon>
        <taxon>Rhizobiaceae</taxon>
        <taxon>Hoeflea</taxon>
    </lineage>
</organism>
<proteinExistence type="inferred from homology"/>
<accession>A0A286IEN4</accession>
<dbReference type="SUPFAM" id="SSF53383">
    <property type="entry name" value="PLP-dependent transferases"/>
    <property type="match status" value="1"/>
</dbReference>
<keyword evidence="2 3" id="KW-0663">Pyridoxal phosphate</keyword>
<evidence type="ECO:0000313" key="4">
    <source>
        <dbReference type="EMBL" id="SOE17799.1"/>
    </source>
</evidence>
<dbReference type="PANTHER" id="PTHR30244:SF30">
    <property type="entry name" value="BLR5990 PROTEIN"/>
    <property type="match status" value="1"/>
</dbReference>
<dbReference type="RefSeq" id="WP_097108302.1">
    <property type="nucleotide sequence ID" value="NZ_OCPC01000004.1"/>
</dbReference>
<protein>
    <submittedName>
        <fullName evidence="4">dTDP-4-amino-4,6-dideoxygalactose transaminase</fullName>
    </submittedName>
</protein>
<dbReference type="Gene3D" id="3.40.640.10">
    <property type="entry name" value="Type I PLP-dependent aspartate aminotransferase-like (Major domain)"/>
    <property type="match status" value="1"/>
</dbReference>
<dbReference type="OrthoDB" id="9768668at2"/>
<feature type="modified residue" description="N6-(pyridoxal phosphate)lysine" evidence="2">
    <location>
        <position position="199"/>
    </location>
</feature>
<evidence type="ECO:0000256" key="2">
    <source>
        <dbReference type="PIRSR" id="PIRSR000390-2"/>
    </source>
</evidence>
<feature type="active site" description="Proton acceptor" evidence="1">
    <location>
        <position position="199"/>
    </location>
</feature>
<dbReference type="InterPro" id="IPR000653">
    <property type="entry name" value="DegT/StrS_aminotransferase"/>
</dbReference>
<reference evidence="5" key="1">
    <citation type="submission" date="2017-08" db="EMBL/GenBank/DDBJ databases">
        <authorList>
            <person name="Varghese N."/>
            <person name="Submissions S."/>
        </authorList>
    </citation>
    <scope>NUCLEOTIDE SEQUENCE [LARGE SCALE GENOMIC DNA]</scope>
    <source>
        <strain evidence="5">KCTC 23107</strain>
    </source>
</reference>
<evidence type="ECO:0000256" key="1">
    <source>
        <dbReference type="PIRSR" id="PIRSR000390-1"/>
    </source>
</evidence>
<dbReference type="InterPro" id="IPR015424">
    <property type="entry name" value="PyrdxlP-dep_Trfase"/>
</dbReference>
<evidence type="ECO:0000313" key="5">
    <source>
        <dbReference type="Proteomes" id="UP000219465"/>
    </source>
</evidence>
<dbReference type="CDD" id="cd00616">
    <property type="entry name" value="AHBA_syn"/>
    <property type="match status" value="1"/>
</dbReference>
<gene>
    <name evidence="4" type="ORF">SAMN05877838_2703</name>
</gene>
<comment type="similarity">
    <text evidence="3">Belongs to the DegT/DnrJ/EryC1 family.</text>
</comment>
<dbReference type="InterPro" id="IPR015421">
    <property type="entry name" value="PyrdxlP-dep_Trfase_major"/>
</dbReference>
<dbReference type="PANTHER" id="PTHR30244">
    <property type="entry name" value="TRANSAMINASE"/>
    <property type="match status" value="1"/>
</dbReference>
<dbReference type="Proteomes" id="UP000219465">
    <property type="component" value="Unassembled WGS sequence"/>
</dbReference>
<dbReference type="PIRSF" id="PIRSF000390">
    <property type="entry name" value="PLP_StrS"/>
    <property type="match status" value="1"/>
</dbReference>
<dbReference type="Pfam" id="PF01041">
    <property type="entry name" value="DegT_DnrJ_EryC1"/>
    <property type="match status" value="1"/>
</dbReference>
<dbReference type="EMBL" id="OCPC01000004">
    <property type="protein sequence ID" value="SOE17799.1"/>
    <property type="molecule type" value="Genomic_DNA"/>
</dbReference>
<dbReference type="GO" id="GO:0030170">
    <property type="term" value="F:pyridoxal phosphate binding"/>
    <property type="evidence" value="ECO:0007669"/>
    <property type="project" value="TreeGrafter"/>
</dbReference>
<dbReference type="GO" id="GO:0000271">
    <property type="term" value="P:polysaccharide biosynthetic process"/>
    <property type="evidence" value="ECO:0007669"/>
    <property type="project" value="TreeGrafter"/>
</dbReference>
<sequence length="384" mass="41070">MIPLAVPNLAGREAEYLQECITSTFVSTVGPFVGRFEEMVAEASGAKYAVATSAGTTALHAALVASGVGHGDLVIAPSFTFIASVAAIAHCGARPWLFDVAAGSWTLDPQLLAATLEAETERAEDGSLRHSATGQRVAAILPVYTLGIPADMDPIIALAERYQLPVVADAAAALGTGYKNRPSGSLGADFTMFSFNGNKTVTAGGGGAIVTDDEAKAKLFRHLTTTARVGADYDHDMVGFNYRMTNIQAAVGCAQMENLDLFLNAKRRIAIAYRDAFADLDTVEPFPDPDYVRNGHWFAGVVLRPDFARHLPDLRGRLREAGIDARPFWKPAHLQAPYATAPATPMPVSDEIWPRVLTLPCSTGLSDADQAKVIEITRDEIRKL</sequence>
<evidence type="ECO:0000256" key="3">
    <source>
        <dbReference type="RuleBase" id="RU004508"/>
    </source>
</evidence>
<dbReference type="AlphaFoldDB" id="A0A286IEN4"/>
<keyword evidence="5" id="KW-1185">Reference proteome</keyword>
<dbReference type="GO" id="GO:0008483">
    <property type="term" value="F:transaminase activity"/>
    <property type="evidence" value="ECO:0007669"/>
    <property type="project" value="TreeGrafter"/>
</dbReference>
<name>A0A286IEN4_9HYPH</name>